<dbReference type="STRING" id="68895.RR42_s2068"/>
<name>A0A0C4YSR7_9BURK</name>
<sequence>MTILIACVAVGAVVLLGLVAFSGLIARKVENALPPKGKFIEIDGARLHYIDKGEGPAIVMVHGLGGQTGNFSYALLEKLTGRFRVILVDRPGSGHSTRPSAMSARLSVQSTVVAKFIRALDLQNPLLVGHSLGGAVALGVALDHPGTVGGLALIAPLTHPVEGVPPMFRTLSISSATMRRVIAWTWAIPRSILRGKAMVELVFSPDRPPQDFGTAGGGLLSLRPRSFYATSTDMVSVEEDLPSMAQRYASLALPISILYGTGDAVLDWQAQGKAMKDKLPALDLELVPGGHMLPVTIPDQTAAWLTAAAARL</sequence>
<dbReference type="Gene3D" id="3.40.50.1820">
    <property type="entry name" value="alpha/beta hydrolase"/>
    <property type="match status" value="1"/>
</dbReference>
<dbReference type="AlphaFoldDB" id="A0A0C4YSR7"/>
<dbReference type="PRINTS" id="PR00111">
    <property type="entry name" value="ABHYDROLASE"/>
</dbReference>
<protein>
    <submittedName>
        <fullName evidence="2">Beta-ketoadipate enol-lactone hydrolase</fullName>
        <ecNumber evidence="2">3.1.1.24</ecNumber>
    </submittedName>
</protein>
<dbReference type="SUPFAM" id="SSF53474">
    <property type="entry name" value="alpha/beta-Hydrolases"/>
    <property type="match status" value="1"/>
</dbReference>
<accession>A0A0C4YSR7</accession>
<feature type="domain" description="AB hydrolase-1" evidence="1">
    <location>
        <begin position="56"/>
        <end position="293"/>
    </location>
</feature>
<dbReference type="EC" id="3.1.1.24" evidence="2"/>
<dbReference type="RefSeq" id="WP_043355585.1">
    <property type="nucleotide sequence ID" value="NZ_CP010537.1"/>
</dbReference>
<dbReference type="KEGG" id="cbw:RR42_s2068"/>
<organism evidence="2 3">
    <name type="scientific">Cupriavidus basilensis</name>
    <dbReference type="NCBI Taxonomy" id="68895"/>
    <lineage>
        <taxon>Bacteria</taxon>
        <taxon>Pseudomonadati</taxon>
        <taxon>Pseudomonadota</taxon>
        <taxon>Betaproteobacteria</taxon>
        <taxon>Burkholderiales</taxon>
        <taxon>Burkholderiaceae</taxon>
        <taxon>Cupriavidus</taxon>
    </lineage>
</organism>
<keyword evidence="2" id="KW-0378">Hydrolase</keyword>
<proteinExistence type="predicted"/>
<dbReference type="InterPro" id="IPR050266">
    <property type="entry name" value="AB_hydrolase_sf"/>
</dbReference>
<dbReference type="Proteomes" id="UP000031843">
    <property type="component" value="Chromosome secondary"/>
</dbReference>
<dbReference type="GO" id="GO:0047570">
    <property type="term" value="F:3-oxoadipate enol-lactonase activity"/>
    <property type="evidence" value="ECO:0007669"/>
    <property type="project" value="UniProtKB-EC"/>
</dbReference>
<dbReference type="Pfam" id="PF00561">
    <property type="entry name" value="Abhydrolase_1"/>
    <property type="match status" value="1"/>
</dbReference>
<evidence type="ECO:0000313" key="3">
    <source>
        <dbReference type="Proteomes" id="UP000031843"/>
    </source>
</evidence>
<gene>
    <name evidence="2" type="ORF">RR42_s2068</name>
</gene>
<evidence type="ECO:0000259" key="1">
    <source>
        <dbReference type="Pfam" id="PF00561"/>
    </source>
</evidence>
<dbReference type="PANTHER" id="PTHR43798">
    <property type="entry name" value="MONOACYLGLYCEROL LIPASE"/>
    <property type="match status" value="1"/>
</dbReference>
<dbReference type="InterPro" id="IPR000073">
    <property type="entry name" value="AB_hydrolase_1"/>
</dbReference>
<evidence type="ECO:0000313" key="2">
    <source>
        <dbReference type="EMBL" id="AJG23656.1"/>
    </source>
</evidence>
<dbReference type="InterPro" id="IPR029058">
    <property type="entry name" value="AB_hydrolase_fold"/>
</dbReference>
<dbReference type="EMBL" id="CP010537">
    <property type="protein sequence ID" value="AJG23656.1"/>
    <property type="molecule type" value="Genomic_DNA"/>
</dbReference>
<keyword evidence="3" id="KW-1185">Reference proteome</keyword>
<reference evidence="2 3" key="1">
    <citation type="journal article" date="2015" name="Genome Announc.">
        <title>Complete Genome Sequence of Cupriavidus basilensis 4G11, Isolated from the Oak Ridge Field Research Center Site.</title>
        <authorList>
            <person name="Ray J."/>
            <person name="Waters R.J."/>
            <person name="Skerker J.M."/>
            <person name="Kuehl J.V."/>
            <person name="Price M.N."/>
            <person name="Huang J."/>
            <person name="Chakraborty R."/>
            <person name="Arkin A.P."/>
            <person name="Deutschbauer A."/>
        </authorList>
    </citation>
    <scope>NUCLEOTIDE SEQUENCE [LARGE SCALE GENOMIC DNA]</scope>
    <source>
        <strain evidence="2">4G11</strain>
    </source>
</reference>
<dbReference type="OrthoDB" id="5853561at2"/>